<feature type="chain" id="PRO_5046999878" description="Cytochrome c domain-containing protein" evidence="5">
    <location>
        <begin position="18"/>
        <end position="128"/>
    </location>
</feature>
<feature type="signal peptide" evidence="5">
    <location>
        <begin position="1"/>
        <end position="17"/>
    </location>
</feature>
<keyword evidence="2 4" id="KW-0479">Metal-binding</keyword>
<keyword evidence="3 4" id="KW-0408">Iron</keyword>
<reference evidence="8" key="2">
    <citation type="submission" date="2024-01" db="EMBL/GenBank/DDBJ databases">
        <title>Roseobacter fucihabitans sp. nov., isolated from the brown alga Fucus spiralis.</title>
        <authorList>
            <person name="Hahnke S."/>
            <person name="Berger M."/>
            <person name="Schlingloff A."/>
            <person name="Athale I."/>
            <person name="Neumann-Schaal M."/>
            <person name="Adenaya A."/>
            <person name="Poehlein A."/>
            <person name="Daniel R."/>
            <person name="Pertersen J."/>
            <person name="Brinkhoff T."/>
        </authorList>
    </citation>
    <scope>NUCLEOTIDE SEQUENCE [LARGE SCALE GENOMIC DNA]</scope>
    <source>
        <strain evidence="8">B14</strain>
    </source>
</reference>
<dbReference type="Proteomes" id="UP001318682">
    <property type="component" value="Chromosome"/>
</dbReference>
<dbReference type="EMBL" id="CP143423">
    <property type="protein sequence ID" value="WVX48886.1"/>
    <property type="molecule type" value="Genomic_DNA"/>
</dbReference>
<gene>
    <name evidence="7" type="ORF">ROLI_019690</name>
</gene>
<name>A0ABZ2BS96_9RHOB</name>
<protein>
    <recommendedName>
        <fullName evidence="6">Cytochrome c domain-containing protein</fullName>
    </recommendedName>
</protein>
<evidence type="ECO:0000313" key="8">
    <source>
        <dbReference type="Proteomes" id="UP001318682"/>
    </source>
</evidence>
<dbReference type="Gene3D" id="1.10.760.10">
    <property type="entry name" value="Cytochrome c-like domain"/>
    <property type="match status" value="1"/>
</dbReference>
<feature type="domain" description="Cytochrome c" evidence="6">
    <location>
        <begin position="18"/>
        <end position="128"/>
    </location>
</feature>
<dbReference type="RefSeq" id="WP_187430400.1">
    <property type="nucleotide sequence ID" value="NZ_CP143423.1"/>
</dbReference>
<accession>A0ABZ2BS96</accession>
<evidence type="ECO:0000259" key="6">
    <source>
        <dbReference type="PROSITE" id="PS51007"/>
    </source>
</evidence>
<evidence type="ECO:0000256" key="1">
    <source>
        <dbReference type="ARBA" id="ARBA00022617"/>
    </source>
</evidence>
<dbReference type="SUPFAM" id="SSF46626">
    <property type="entry name" value="Cytochrome c"/>
    <property type="match status" value="1"/>
</dbReference>
<evidence type="ECO:0000256" key="3">
    <source>
        <dbReference type="ARBA" id="ARBA00023004"/>
    </source>
</evidence>
<keyword evidence="5" id="KW-0732">Signal</keyword>
<organism evidence="7 8">
    <name type="scientific">Roseobacter fucihabitans</name>
    <dbReference type="NCBI Taxonomy" id="1537242"/>
    <lineage>
        <taxon>Bacteria</taxon>
        <taxon>Pseudomonadati</taxon>
        <taxon>Pseudomonadota</taxon>
        <taxon>Alphaproteobacteria</taxon>
        <taxon>Rhodobacterales</taxon>
        <taxon>Roseobacteraceae</taxon>
        <taxon>Roseobacter</taxon>
    </lineage>
</organism>
<keyword evidence="1 4" id="KW-0349">Heme</keyword>
<evidence type="ECO:0000256" key="4">
    <source>
        <dbReference type="PROSITE-ProRule" id="PRU00433"/>
    </source>
</evidence>
<dbReference type="Pfam" id="PF00034">
    <property type="entry name" value="Cytochrom_C"/>
    <property type="match status" value="1"/>
</dbReference>
<evidence type="ECO:0000256" key="2">
    <source>
        <dbReference type="ARBA" id="ARBA00022723"/>
    </source>
</evidence>
<proteinExistence type="predicted"/>
<dbReference type="InterPro" id="IPR009056">
    <property type="entry name" value="Cyt_c-like_dom"/>
</dbReference>
<evidence type="ECO:0000256" key="5">
    <source>
        <dbReference type="SAM" id="SignalP"/>
    </source>
</evidence>
<keyword evidence="8" id="KW-1185">Reference proteome</keyword>
<evidence type="ECO:0000313" key="7">
    <source>
        <dbReference type="EMBL" id="WVX48886.1"/>
    </source>
</evidence>
<reference evidence="7 8" key="1">
    <citation type="submission" date="2015-07" db="EMBL/GenBank/DDBJ databases">
        <authorList>
            <person name="Voget S."/>
            <person name="Dogs M."/>
            <person name="Brinkhoff T.H."/>
            <person name="Daniel R."/>
        </authorList>
    </citation>
    <scope>NUCLEOTIDE SEQUENCE [LARGE SCALE GENOMIC DNA]</scope>
    <source>
        <strain evidence="7 8">B14</strain>
    </source>
</reference>
<dbReference type="PROSITE" id="PS51007">
    <property type="entry name" value="CYTC"/>
    <property type="match status" value="1"/>
</dbReference>
<sequence>MRFIATILVFLSSVAHAQDVTEGEKLYDLHCAACHGAQAEGNGPMAPVLLVQPANLTQLSARADGQFPIYRVIKRIDGRDPLVSHGSDMPVYGWFFEGQGVAIATETGQPIMTSQPIADLLAYLQSLQ</sequence>
<dbReference type="InterPro" id="IPR036909">
    <property type="entry name" value="Cyt_c-like_dom_sf"/>
</dbReference>